<evidence type="ECO:0000256" key="4">
    <source>
        <dbReference type="ARBA" id="ARBA00022679"/>
    </source>
</evidence>
<dbReference type="SUPFAM" id="SSF47384">
    <property type="entry name" value="Homodimeric domain of signal transducing histidine kinase"/>
    <property type="match status" value="1"/>
</dbReference>
<protein>
    <recommendedName>
        <fullName evidence="2">histidine kinase</fullName>
        <ecNumber evidence="2">2.7.13.3</ecNumber>
    </recommendedName>
</protein>
<dbReference type="AlphaFoldDB" id="A0A1S7LKJ6"/>
<dbReference type="PANTHER" id="PTHR42878">
    <property type="entry name" value="TWO-COMPONENT HISTIDINE KINASE"/>
    <property type="match status" value="1"/>
</dbReference>
<name>A0A1S7LKJ6_MAGMO</name>
<keyword evidence="3" id="KW-0597">Phosphoprotein</keyword>
<dbReference type="GO" id="GO:0007234">
    <property type="term" value="P:osmosensory signaling via phosphorelay pathway"/>
    <property type="evidence" value="ECO:0007669"/>
    <property type="project" value="TreeGrafter"/>
</dbReference>
<keyword evidence="4 8" id="KW-0808">Transferase</keyword>
<dbReference type="InterPro" id="IPR005467">
    <property type="entry name" value="His_kinase_dom"/>
</dbReference>
<dbReference type="SMART" id="SM00387">
    <property type="entry name" value="HATPase_c"/>
    <property type="match status" value="1"/>
</dbReference>
<dbReference type="InterPro" id="IPR036890">
    <property type="entry name" value="HATPase_C_sf"/>
</dbReference>
<keyword evidence="5 8" id="KW-0418">Kinase</keyword>
<dbReference type="InterPro" id="IPR003594">
    <property type="entry name" value="HATPase_dom"/>
</dbReference>
<evidence type="ECO:0000256" key="6">
    <source>
        <dbReference type="SAM" id="Coils"/>
    </source>
</evidence>
<dbReference type="Pfam" id="PF02518">
    <property type="entry name" value="HATPase_c"/>
    <property type="match status" value="1"/>
</dbReference>
<dbReference type="Pfam" id="PF00512">
    <property type="entry name" value="HisKA"/>
    <property type="match status" value="1"/>
</dbReference>
<dbReference type="PROSITE" id="PS50109">
    <property type="entry name" value="HIS_KIN"/>
    <property type="match status" value="1"/>
</dbReference>
<keyword evidence="6" id="KW-0175">Coiled coil</keyword>
<dbReference type="Gene3D" id="1.10.287.130">
    <property type="match status" value="1"/>
</dbReference>
<evidence type="ECO:0000313" key="8">
    <source>
        <dbReference type="EMBL" id="CRH06644.1"/>
    </source>
</evidence>
<evidence type="ECO:0000256" key="3">
    <source>
        <dbReference type="ARBA" id="ARBA00022553"/>
    </source>
</evidence>
<dbReference type="SUPFAM" id="SSF55874">
    <property type="entry name" value="ATPase domain of HSP90 chaperone/DNA topoisomerase II/histidine kinase"/>
    <property type="match status" value="1"/>
</dbReference>
<dbReference type="GO" id="GO:0000155">
    <property type="term" value="F:phosphorelay sensor kinase activity"/>
    <property type="evidence" value="ECO:0007669"/>
    <property type="project" value="InterPro"/>
</dbReference>
<dbReference type="InterPro" id="IPR036097">
    <property type="entry name" value="HisK_dim/P_sf"/>
</dbReference>
<dbReference type="InterPro" id="IPR004358">
    <property type="entry name" value="Sig_transdc_His_kin-like_C"/>
</dbReference>
<accession>A0A1S7LKJ6</accession>
<dbReference type="EC" id="2.7.13.3" evidence="2"/>
<gene>
    <name evidence="8" type="ORF">MAGMO_2487</name>
</gene>
<proteinExistence type="predicted"/>
<evidence type="ECO:0000256" key="1">
    <source>
        <dbReference type="ARBA" id="ARBA00000085"/>
    </source>
</evidence>
<evidence type="ECO:0000256" key="5">
    <source>
        <dbReference type="ARBA" id="ARBA00022777"/>
    </source>
</evidence>
<dbReference type="GO" id="GO:0000156">
    <property type="term" value="F:phosphorelay response regulator activity"/>
    <property type="evidence" value="ECO:0007669"/>
    <property type="project" value="TreeGrafter"/>
</dbReference>
<dbReference type="SMART" id="SM00388">
    <property type="entry name" value="HisKA"/>
    <property type="match status" value="1"/>
</dbReference>
<dbReference type="FunFam" id="3.30.565.10:FF:000006">
    <property type="entry name" value="Sensor histidine kinase WalK"/>
    <property type="match status" value="1"/>
</dbReference>
<comment type="catalytic activity">
    <reaction evidence="1">
        <text>ATP + protein L-histidine = ADP + protein N-phospho-L-histidine.</text>
        <dbReference type="EC" id="2.7.13.3"/>
    </reaction>
</comment>
<dbReference type="GO" id="GO:0030295">
    <property type="term" value="F:protein kinase activator activity"/>
    <property type="evidence" value="ECO:0007669"/>
    <property type="project" value="TreeGrafter"/>
</dbReference>
<dbReference type="PRINTS" id="PR00344">
    <property type="entry name" value="BCTRLSENSOR"/>
</dbReference>
<feature type="domain" description="Histidine kinase" evidence="7">
    <location>
        <begin position="374"/>
        <end position="581"/>
    </location>
</feature>
<sequence>MDRHVHIWTCDYFYAEVEQAIETLEEVTLHRFPAECDHPQHDMEPWSRCMAEHPGHTLIIEGGCLAPLRAQLQQQGGQLTDAPLCFELLAGASLLDEPMQQGAHLLTPGMLKVWREKMASWGVNVEKGEPCFGGQSHSLLLLDTGTDDDAESELSAFAEKSGLPAQRLPIGLDLLKAKLAAQIYQLRNSHCHTTIKKQERSLADAAMMVALTAQLTQYTREDAVGEALMQLCSMLCAPHRLTLLLLDEAGRPATTTHQPDTLTDEASQALVEQLQQVQESGAIGEDGFDLVISHQGARLGILRVSGLAFPEQRDRYLNQALQISPVAGLAVANARTLLARERDAQQIAELNQDLTHRLAELNAANEELEAFTYSVSHDLRGPLRAIDGFSAALVKDIGEQLEESPRHYLNRLRAGAVRMGELIDDLLKLSRSTRGELQRQACDLTAIAQEILADCQAKEPQRQAILTVEEGLTAEADPRFLRVVLENLLGNAWKYCGQQSTTEITIHQEGDGFTIQDNGAGFDMAFSERLFQPFQRLHDAKTFEGSGIGLSTVKRIIQRHGGTITAQSEPGKGAQFHFTLS</sequence>
<dbReference type="InterPro" id="IPR003661">
    <property type="entry name" value="HisK_dim/P_dom"/>
</dbReference>
<dbReference type="CDD" id="cd00082">
    <property type="entry name" value="HisKA"/>
    <property type="match status" value="1"/>
</dbReference>
<evidence type="ECO:0000256" key="2">
    <source>
        <dbReference type="ARBA" id="ARBA00012438"/>
    </source>
</evidence>
<feature type="coiled-coil region" evidence="6">
    <location>
        <begin position="344"/>
        <end position="371"/>
    </location>
</feature>
<evidence type="ECO:0000259" key="7">
    <source>
        <dbReference type="PROSITE" id="PS50109"/>
    </source>
</evidence>
<dbReference type="InterPro" id="IPR050351">
    <property type="entry name" value="BphY/WalK/GraS-like"/>
</dbReference>
<reference evidence="8" key="1">
    <citation type="submission" date="2015-04" db="EMBL/GenBank/DDBJ databases">
        <authorList>
            <person name="Syromyatnikov M.Y."/>
            <person name="Popov V.N."/>
        </authorList>
    </citation>
    <scope>NUCLEOTIDE SEQUENCE</scope>
    <source>
        <strain evidence="8">MO-1</strain>
    </source>
</reference>
<dbReference type="EMBL" id="LO017727">
    <property type="protein sequence ID" value="CRH06644.1"/>
    <property type="molecule type" value="Genomic_DNA"/>
</dbReference>
<dbReference type="Gene3D" id="3.30.565.10">
    <property type="entry name" value="Histidine kinase-like ATPase, C-terminal domain"/>
    <property type="match status" value="1"/>
</dbReference>
<dbReference type="PANTHER" id="PTHR42878:SF15">
    <property type="entry name" value="BACTERIOPHYTOCHROME"/>
    <property type="match status" value="1"/>
</dbReference>
<organism evidence="8">
    <name type="scientific">Magnetococcus massalia (strain MO-1)</name>
    <dbReference type="NCBI Taxonomy" id="451514"/>
    <lineage>
        <taxon>Bacteria</taxon>
        <taxon>Pseudomonadati</taxon>
        <taxon>Pseudomonadota</taxon>
        <taxon>Magnetococcia</taxon>
        <taxon>Magnetococcales</taxon>
        <taxon>Magnetococcaceae</taxon>
        <taxon>Magnetococcus</taxon>
    </lineage>
</organism>